<protein>
    <submittedName>
        <fullName evidence="3">PadR family transcriptional regulator</fullName>
    </submittedName>
</protein>
<organism evidence="3 4">
    <name type="scientific">Ktedonospora formicarum</name>
    <dbReference type="NCBI Taxonomy" id="2778364"/>
    <lineage>
        <taxon>Bacteria</taxon>
        <taxon>Bacillati</taxon>
        <taxon>Chloroflexota</taxon>
        <taxon>Ktedonobacteria</taxon>
        <taxon>Ktedonobacterales</taxon>
        <taxon>Ktedonobacteraceae</taxon>
        <taxon>Ktedonospora</taxon>
    </lineage>
</organism>
<evidence type="ECO:0000313" key="3">
    <source>
        <dbReference type="EMBL" id="GHO47039.1"/>
    </source>
</evidence>
<dbReference type="SUPFAM" id="SSF46785">
    <property type="entry name" value="Winged helix' DNA-binding domain"/>
    <property type="match status" value="1"/>
</dbReference>
<evidence type="ECO:0000259" key="2">
    <source>
        <dbReference type="Pfam" id="PF10400"/>
    </source>
</evidence>
<dbReference type="RefSeq" id="WP_220196361.1">
    <property type="nucleotide sequence ID" value="NZ_BNJF01000002.1"/>
</dbReference>
<dbReference type="PANTHER" id="PTHR43252:SF4">
    <property type="entry name" value="TRANSCRIPTIONAL REGULATORY PROTEIN"/>
    <property type="match status" value="1"/>
</dbReference>
<comment type="caution">
    <text evidence="3">The sequence shown here is derived from an EMBL/GenBank/DDBJ whole genome shotgun (WGS) entry which is preliminary data.</text>
</comment>
<keyword evidence="4" id="KW-1185">Reference proteome</keyword>
<dbReference type="Proteomes" id="UP000612362">
    <property type="component" value="Unassembled WGS sequence"/>
</dbReference>
<sequence length="183" mass="21589">MSLAYAILGWLHKEPMTGYDLKKQFDQGVGYFWLADQMQIYRTLDRLVEQGYASVHEEIQHARPNRKVYTVTETGRVEFRRWLTESQDLPIFRDPLLIQVFFASILSNAEVIQLLEQQRTAHNERLASYQQLVHFPLDALVGTLGVSRRQMLRRLTLEQGLKREQAYIDWLEEAIEVVRRLPE</sequence>
<dbReference type="InterPro" id="IPR005149">
    <property type="entry name" value="Tscrpt_reg_PadR_N"/>
</dbReference>
<dbReference type="Gene3D" id="1.10.10.10">
    <property type="entry name" value="Winged helix-like DNA-binding domain superfamily/Winged helix DNA-binding domain"/>
    <property type="match status" value="1"/>
</dbReference>
<dbReference type="PANTHER" id="PTHR43252">
    <property type="entry name" value="TRANSCRIPTIONAL REGULATOR YQJI"/>
    <property type="match status" value="1"/>
</dbReference>
<feature type="domain" description="Transcription regulator PadR C-terminal" evidence="2">
    <location>
        <begin position="93"/>
        <end position="178"/>
    </location>
</feature>
<proteinExistence type="predicted"/>
<name>A0A8J3I0G2_9CHLR</name>
<dbReference type="InterPro" id="IPR036388">
    <property type="entry name" value="WH-like_DNA-bd_sf"/>
</dbReference>
<accession>A0A8J3I0G2</accession>
<dbReference type="Gene3D" id="6.10.140.190">
    <property type="match status" value="1"/>
</dbReference>
<dbReference type="Pfam" id="PF03551">
    <property type="entry name" value="PadR"/>
    <property type="match status" value="1"/>
</dbReference>
<dbReference type="InterPro" id="IPR018309">
    <property type="entry name" value="Tscrpt_reg_PadR_C"/>
</dbReference>
<evidence type="ECO:0000313" key="4">
    <source>
        <dbReference type="Proteomes" id="UP000612362"/>
    </source>
</evidence>
<evidence type="ECO:0000259" key="1">
    <source>
        <dbReference type="Pfam" id="PF03551"/>
    </source>
</evidence>
<feature type="domain" description="Transcription regulator PadR N-terminal" evidence="1">
    <location>
        <begin position="7"/>
        <end position="80"/>
    </location>
</feature>
<dbReference type="Pfam" id="PF10400">
    <property type="entry name" value="Vir_act_alpha_C"/>
    <property type="match status" value="1"/>
</dbReference>
<gene>
    <name evidence="3" type="primary">padR_2</name>
    <name evidence="3" type="ORF">KSX_52020</name>
</gene>
<reference evidence="3" key="1">
    <citation type="submission" date="2020-10" db="EMBL/GenBank/DDBJ databases">
        <title>Taxonomic study of unclassified bacteria belonging to the class Ktedonobacteria.</title>
        <authorList>
            <person name="Yabe S."/>
            <person name="Wang C.M."/>
            <person name="Zheng Y."/>
            <person name="Sakai Y."/>
            <person name="Cavaletti L."/>
            <person name="Monciardini P."/>
            <person name="Donadio S."/>
        </authorList>
    </citation>
    <scope>NUCLEOTIDE SEQUENCE</scope>
    <source>
        <strain evidence="3">SOSP1-1</strain>
    </source>
</reference>
<dbReference type="EMBL" id="BNJF01000002">
    <property type="protein sequence ID" value="GHO47039.1"/>
    <property type="molecule type" value="Genomic_DNA"/>
</dbReference>
<dbReference type="InterPro" id="IPR036390">
    <property type="entry name" value="WH_DNA-bd_sf"/>
</dbReference>
<dbReference type="AlphaFoldDB" id="A0A8J3I0G2"/>